<dbReference type="VEuPathDB" id="VectorBase:ISCW016762"/>
<dbReference type="CDD" id="cd09830">
    <property type="entry name" value="PET_LIMPETin_LIM-9"/>
    <property type="match status" value="1"/>
</dbReference>
<dbReference type="PROSITE" id="PS50023">
    <property type="entry name" value="LIM_DOMAIN_2"/>
    <property type="match status" value="5"/>
</dbReference>
<feature type="non-terminal residue" evidence="11">
    <location>
        <position position="605"/>
    </location>
</feature>
<feature type="domain" description="LIM zinc-binding" evidence="9">
    <location>
        <begin position="237"/>
        <end position="301"/>
    </location>
</feature>
<dbReference type="FunFam" id="2.10.110.10:FF:000066">
    <property type="entry name" value="Four and a half LIM domains protein"/>
    <property type="match status" value="1"/>
</dbReference>
<comment type="similarity">
    <text evidence="1">Belongs to the prickle / espinas / testin family.</text>
</comment>
<organism evidence="11">
    <name type="scientific">Ixodes scapularis</name>
    <name type="common">Black-legged tick</name>
    <name type="synonym">Deer tick</name>
    <dbReference type="NCBI Taxonomy" id="6945"/>
    <lineage>
        <taxon>Eukaryota</taxon>
        <taxon>Metazoa</taxon>
        <taxon>Ecdysozoa</taxon>
        <taxon>Arthropoda</taxon>
        <taxon>Chelicerata</taxon>
        <taxon>Arachnida</taxon>
        <taxon>Acari</taxon>
        <taxon>Parasitiformes</taxon>
        <taxon>Ixodida</taxon>
        <taxon>Ixodoidea</taxon>
        <taxon>Ixodidae</taxon>
        <taxon>Ixodinae</taxon>
        <taxon>Ixodes</taxon>
    </lineage>
</organism>
<feature type="domain" description="LIM zinc-binding" evidence="9">
    <location>
        <begin position="423"/>
        <end position="484"/>
    </location>
</feature>
<dbReference type="CDD" id="cd09425">
    <property type="entry name" value="LIM4_LIMPETin"/>
    <property type="match status" value="1"/>
</dbReference>
<keyword evidence="6 7" id="KW-0440">LIM domain</keyword>
<dbReference type="OMA" id="AKFANTC"/>
<evidence type="ECO:0000259" key="9">
    <source>
        <dbReference type="PROSITE" id="PS50023"/>
    </source>
</evidence>
<evidence type="ECO:0000259" key="10">
    <source>
        <dbReference type="PROSITE" id="PS51303"/>
    </source>
</evidence>
<dbReference type="VEuPathDB" id="VectorBase:ISCP_035022"/>
<dbReference type="CDD" id="cd09421">
    <property type="entry name" value="LIM3_LIMPETin"/>
    <property type="match status" value="1"/>
</dbReference>
<dbReference type="FunFam" id="2.10.110.10:FF:000070">
    <property type="entry name" value="Four and a half LIM domains 3"/>
    <property type="match status" value="1"/>
</dbReference>
<feature type="domain" description="LIM zinc-binding" evidence="9">
    <location>
        <begin position="543"/>
        <end position="605"/>
    </location>
</feature>
<evidence type="ECO:0000256" key="8">
    <source>
        <dbReference type="SAM" id="MobiDB-lite"/>
    </source>
</evidence>
<evidence type="ECO:0000313" key="11">
    <source>
        <dbReference type="EMBL" id="MOY34089.1"/>
    </source>
</evidence>
<keyword evidence="2 7" id="KW-0479">Metal-binding</keyword>
<dbReference type="GeneID" id="8028301"/>
<dbReference type="VEuPathDB" id="VectorBase:ISCI016762"/>
<dbReference type="CDD" id="cd09432">
    <property type="entry name" value="LIM6_LIMPETin"/>
    <property type="match status" value="1"/>
</dbReference>
<feature type="domain" description="LIM zinc-binding" evidence="9">
    <location>
        <begin position="485"/>
        <end position="542"/>
    </location>
</feature>
<dbReference type="InterPro" id="IPR001781">
    <property type="entry name" value="Znf_LIM"/>
</dbReference>
<dbReference type="InterPro" id="IPR047120">
    <property type="entry name" value="Pk/Esn/Tes"/>
</dbReference>
<sequence>MMMEEATASTSGSSEGILVVVERPLVVEDLVVPLVRVQSGGDGDGERDDASELVTRGDEDSEDRVAAEVSPWGVLVHEVDEGQPCLTCKDKCPGFSPHLWRKVCNNCKCPRESHDVYHEEFVNVRDRIGIKPDPSNQTSKEKTLQEGYSWVPPGLSSAKIEEYFSQLPNHKVPRLGTPGEKYRDRQLIVQLPKQDLALAYCKFLERECQRSFEDFVNARNEIALDIGYVREALEKTQECFKCGGVLPSGELAVIAPKFGELVAWHPACFVCAACQELLVDLTYCAKDGHLYCERHYAETLKPRCSACDELIFSGEYTKAMNKDWHSGHFCCWQCDESLTGQRYVLRDEHPYCVRCYEQVFANSCEECSKAIGIDSKDLSYKEKHWHEACFLCSKCRVSLVDKPFGSKAEKVYCASCYDAAFASRCDGCGEIFRAGTKKMEYKGHQWHDKCFCCCTCKNPIGTRSFIPRDNDIYCTTCYEEKFSTRCIKCNQIISSGGVTYRNEPWHRECFTCTNCSSSLAGQRFTSRDEKPYCAECFGELFAKRCTACSKPITGIGGTRFISFEDRNWHNDCFICAMCNNSLVGKGFITDGPEILCPECARQKLM</sequence>
<dbReference type="FunFam" id="2.10.110.10:FF:000005">
    <property type="entry name" value="Testin isoform 1"/>
    <property type="match status" value="1"/>
</dbReference>
<accession>A0A4D5RB12</accession>
<dbReference type="VEuPathDB" id="VectorBase:ISCI016763"/>
<dbReference type="Pfam" id="PF06297">
    <property type="entry name" value="PET"/>
    <property type="match status" value="1"/>
</dbReference>
<dbReference type="PROSITE" id="PS51303">
    <property type="entry name" value="PET"/>
    <property type="match status" value="1"/>
</dbReference>
<dbReference type="OrthoDB" id="274660at2759"/>
<dbReference type="FunFam" id="2.10.110.10:FF:000013">
    <property type="entry name" value="Four and a half LIM domains 1"/>
    <property type="match status" value="1"/>
</dbReference>
<dbReference type="PANTHER" id="PTHR24211:SF37">
    <property type="entry name" value="PROTEIN ESPINAS-LIKE PROTEIN"/>
    <property type="match status" value="1"/>
</dbReference>
<dbReference type="Gene3D" id="2.10.110.10">
    <property type="entry name" value="Cysteine Rich Protein"/>
    <property type="match status" value="6"/>
</dbReference>
<feature type="domain" description="PET" evidence="10">
    <location>
        <begin position="129"/>
        <end position="238"/>
    </location>
</feature>
<evidence type="ECO:0000256" key="5">
    <source>
        <dbReference type="ARBA" id="ARBA00022833"/>
    </source>
</evidence>
<dbReference type="CDD" id="cd09417">
    <property type="entry name" value="LIM2_LIMPETin_like"/>
    <property type="match status" value="1"/>
</dbReference>
<evidence type="ECO:0000256" key="1">
    <source>
        <dbReference type="ARBA" id="ARBA00008268"/>
    </source>
</evidence>
<dbReference type="CDD" id="cd09430">
    <property type="entry name" value="LIM5_LIMPETin"/>
    <property type="match status" value="1"/>
</dbReference>
<keyword evidence="5 7" id="KW-0862">Zinc</keyword>
<evidence type="ECO:0000256" key="6">
    <source>
        <dbReference type="ARBA" id="ARBA00023038"/>
    </source>
</evidence>
<evidence type="ECO:0000256" key="7">
    <source>
        <dbReference type="PROSITE-ProRule" id="PRU00125"/>
    </source>
</evidence>
<dbReference type="SMART" id="SM00132">
    <property type="entry name" value="LIM"/>
    <property type="match status" value="6"/>
</dbReference>
<dbReference type="InterPro" id="IPR010442">
    <property type="entry name" value="PET_domain"/>
</dbReference>
<reference evidence="11" key="1">
    <citation type="submission" date="2019-04" db="EMBL/GenBank/DDBJ databases">
        <title>An insight into the mialome of Ixodes scapularis.</title>
        <authorList>
            <person name="Ribeiro J.M."/>
            <person name="Mather T.N."/>
            <person name="Karim S."/>
        </authorList>
    </citation>
    <scope>NUCLEOTIDE SEQUENCE</scope>
</reference>
<feature type="region of interest" description="Disordered" evidence="8">
    <location>
        <begin position="37"/>
        <end position="61"/>
    </location>
</feature>
<name>A0A4D5RB12_IXOSC</name>
<dbReference type="SUPFAM" id="SSF57716">
    <property type="entry name" value="Glucocorticoid receptor-like (DNA-binding domain)"/>
    <property type="match status" value="6"/>
</dbReference>
<dbReference type="EMBL" id="GHJT01000118">
    <property type="protein sequence ID" value="MOY34089.1"/>
    <property type="molecule type" value="Transcribed_RNA"/>
</dbReference>
<dbReference type="VEuPathDB" id="VectorBase:ISCW016763"/>
<dbReference type="AlphaFoldDB" id="A0A4D5RB12"/>
<dbReference type="FunFam" id="2.10.110.10:FF:000035">
    <property type="entry name" value="prickle-like protein 2 isoform X1"/>
    <property type="match status" value="1"/>
</dbReference>
<keyword evidence="3" id="KW-0677">Repeat</keyword>
<protein>
    <submittedName>
        <fullName evidence="11">Putative adaptor protein enigma</fullName>
    </submittedName>
</protein>
<dbReference type="PROSITE" id="PS00478">
    <property type="entry name" value="LIM_DOMAIN_1"/>
    <property type="match status" value="4"/>
</dbReference>
<dbReference type="Pfam" id="PF00412">
    <property type="entry name" value="LIM"/>
    <property type="match status" value="6"/>
</dbReference>
<evidence type="ECO:0000256" key="3">
    <source>
        <dbReference type="ARBA" id="ARBA00022737"/>
    </source>
</evidence>
<dbReference type="PANTHER" id="PTHR24211">
    <property type="entry name" value="LIM DOMAIN-CONTAINING PROTEIN"/>
    <property type="match status" value="1"/>
</dbReference>
<dbReference type="CTD" id="39889"/>
<dbReference type="RefSeq" id="XP_042147869.1">
    <property type="nucleotide sequence ID" value="XM_042291935.1"/>
</dbReference>
<dbReference type="GO" id="GO:0008270">
    <property type="term" value="F:zinc ion binding"/>
    <property type="evidence" value="ECO:0007669"/>
    <property type="project" value="UniProtKB-KW"/>
</dbReference>
<dbReference type="FunFam" id="2.10.110.10:FF:000081">
    <property type="entry name" value="Uncharacterized protein, isoform A"/>
    <property type="match status" value="1"/>
</dbReference>
<feature type="domain" description="LIM zinc-binding" evidence="9">
    <location>
        <begin position="302"/>
        <end position="362"/>
    </location>
</feature>
<keyword evidence="4" id="KW-0863">Zinc-finger</keyword>
<evidence type="ECO:0000256" key="4">
    <source>
        <dbReference type="ARBA" id="ARBA00022771"/>
    </source>
</evidence>
<evidence type="ECO:0000256" key="2">
    <source>
        <dbReference type="ARBA" id="ARBA00022723"/>
    </source>
</evidence>
<proteinExistence type="inferred from homology"/>